<evidence type="ECO:0000313" key="1">
    <source>
        <dbReference type="EMBL" id="ELY63478.1"/>
    </source>
</evidence>
<reference evidence="1 2" key="1">
    <citation type="journal article" date="2014" name="PLoS Genet.">
        <title>Phylogenetically driven sequencing of extremely halophilic archaea reveals strategies for static and dynamic osmo-response.</title>
        <authorList>
            <person name="Becker E.A."/>
            <person name="Seitzer P.M."/>
            <person name="Tritt A."/>
            <person name="Larsen D."/>
            <person name="Krusor M."/>
            <person name="Yao A.I."/>
            <person name="Wu D."/>
            <person name="Madern D."/>
            <person name="Eisen J.A."/>
            <person name="Darling A.E."/>
            <person name="Facciotti M.T."/>
        </authorList>
    </citation>
    <scope>NUCLEOTIDE SEQUENCE [LARGE SCALE GENOMIC DNA]</scope>
    <source>
        <strain evidence="1 2">JCM 10478</strain>
    </source>
</reference>
<dbReference type="PATRIC" id="fig|1227496.3.peg.3768"/>
<accession>L9XS74</accession>
<name>L9XS74_9EURY</name>
<dbReference type="AlphaFoldDB" id="L9XS74"/>
<proteinExistence type="predicted"/>
<comment type="caution">
    <text evidence="1">The sequence shown here is derived from an EMBL/GenBank/DDBJ whole genome shotgun (WGS) entry which is preliminary data.</text>
</comment>
<organism evidence="1 2">
    <name type="scientific">Natrinema versiforme JCM 10478</name>
    <dbReference type="NCBI Taxonomy" id="1227496"/>
    <lineage>
        <taxon>Archaea</taxon>
        <taxon>Methanobacteriati</taxon>
        <taxon>Methanobacteriota</taxon>
        <taxon>Stenosarchaea group</taxon>
        <taxon>Halobacteria</taxon>
        <taxon>Halobacteriales</taxon>
        <taxon>Natrialbaceae</taxon>
        <taxon>Natrinema</taxon>
    </lineage>
</organism>
<dbReference type="EMBL" id="AOID01000060">
    <property type="protein sequence ID" value="ELY63478.1"/>
    <property type="molecule type" value="Genomic_DNA"/>
</dbReference>
<evidence type="ECO:0000313" key="2">
    <source>
        <dbReference type="Proteomes" id="UP000011632"/>
    </source>
</evidence>
<keyword evidence="2" id="KW-1185">Reference proteome</keyword>
<protein>
    <submittedName>
        <fullName evidence="1">Transposase (ISH51)</fullName>
    </submittedName>
</protein>
<dbReference type="Proteomes" id="UP000011632">
    <property type="component" value="Unassembled WGS sequence"/>
</dbReference>
<gene>
    <name evidence="1" type="ORF">C489_18741</name>
</gene>
<sequence length="38" mass="4422">MTVEFPVYIHCTNQNGRYDEYGVARHGYAVDEPFIEIS</sequence>